<dbReference type="InterPro" id="IPR036271">
    <property type="entry name" value="Tet_transcr_reg_TetR-rel_C_sf"/>
</dbReference>
<evidence type="ECO:0000256" key="4">
    <source>
        <dbReference type="ARBA" id="ARBA00023163"/>
    </source>
</evidence>
<keyword evidence="2" id="KW-0805">Transcription regulation</keyword>
<dbReference type="EMBL" id="JANIPJ010000035">
    <property type="protein sequence ID" value="MCR2807857.1"/>
    <property type="molecule type" value="Genomic_DNA"/>
</dbReference>
<evidence type="ECO:0000259" key="6">
    <source>
        <dbReference type="PROSITE" id="PS50977"/>
    </source>
</evidence>
<sequence>MPKIVDHDQRREQLAEAAWRVIRRDGVEGASVRSVADEAGMSLGSLRHYFTTQSELLEFSMRLVSERVNKRIQNMTYSGNPRQDIEAIIGELVPLDEERLAECEVWLAFVGSALAHPKLRELSEEVHDTLYAGFRRIVDSLIQIGMARPETDPHLEAMRLHALVDGLVVHGVTRKQTMSPEDIRQVIVYHLDRMAGEG</sequence>
<evidence type="ECO:0000256" key="5">
    <source>
        <dbReference type="PROSITE-ProRule" id="PRU00335"/>
    </source>
</evidence>
<protein>
    <submittedName>
        <fullName evidence="7">TetR family transcriptional regulator C-terminal domain-containing protein</fullName>
    </submittedName>
</protein>
<reference evidence="7" key="1">
    <citation type="submission" date="2022-08" db="EMBL/GenBank/DDBJ databases">
        <title>The genomic sequence of strain Paenibacillus sp. SCIV0701.</title>
        <authorList>
            <person name="Zhao H."/>
        </authorList>
    </citation>
    <scope>NUCLEOTIDE SEQUENCE</scope>
    <source>
        <strain evidence="7">SCIV0701</strain>
    </source>
</reference>
<dbReference type="AlphaFoldDB" id="A0A9X2MWX2"/>
<evidence type="ECO:0000256" key="3">
    <source>
        <dbReference type="ARBA" id="ARBA00023125"/>
    </source>
</evidence>
<dbReference type="SUPFAM" id="SSF48498">
    <property type="entry name" value="Tetracyclin repressor-like, C-terminal domain"/>
    <property type="match status" value="1"/>
</dbReference>
<gene>
    <name evidence="7" type="ORF">NQZ67_28670</name>
</gene>
<dbReference type="Pfam" id="PF13977">
    <property type="entry name" value="TetR_C_6"/>
    <property type="match status" value="1"/>
</dbReference>
<dbReference type="PANTHER" id="PTHR30055:SF226">
    <property type="entry name" value="HTH-TYPE TRANSCRIPTIONAL REGULATOR PKSA"/>
    <property type="match status" value="1"/>
</dbReference>
<keyword evidence="1" id="KW-0678">Repressor</keyword>
<dbReference type="RefSeq" id="WP_257452727.1">
    <property type="nucleotide sequence ID" value="NZ_JANIPJ010000035.1"/>
</dbReference>
<feature type="domain" description="HTH tetR-type" evidence="6">
    <location>
        <begin position="8"/>
        <end position="68"/>
    </location>
</feature>
<evidence type="ECO:0000256" key="2">
    <source>
        <dbReference type="ARBA" id="ARBA00023015"/>
    </source>
</evidence>
<dbReference type="Gene3D" id="1.10.357.10">
    <property type="entry name" value="Tetracycline Repressor, domain 2"/>
    <property type="match status" value="1"/>
</dbReference>
<comment type="caution">
    <text evidence="7">The sequence shown here is derived from an EMBL/GenBank/DDBJ whole genome shotgun (WGS) entry which is preliminary data.</text>
</comment>
<dbReference type="GO" id="GO:0000976">
    <property type="term" value="F:transcription cis-regulatory region binding"/>
    <property type="evidence" value="ECO:0007669"/>
    <property type="project" value="TreeGrafter"/>
</dbReference>
<organism evidence="7 8">
    <name type="scientific">Paenibacillus soyae</name>
    <dbReference type="NCBI Taxonomy" id="2969249"/>
    <lineage>
        <taxon>Bacteria</taxon>
        <taxon>Bacillati</taxon>
        <taxon>Bacillota</taxon>
        <taxon>Bacilli</taxon>
        <taxon>Bacillales</taxon>
        <taxon>Paenibacillaceae</taxon>
        <taxon>Paenibacillus</taxon>
    </lineage>
</organism>
<evidence type="ECO:0000256" key="1">
    <source>
        <dbReference type="ARBA" id="ARBA00022491"/>
    </source>
</evidence>
<evidence type="ECO:0000313" key="7">
    <source>
        <dbReference type="EMBL" id="MCR2807857.1"/>
    </source>
</evidence>
<dbReference type="InterPro" id="IPR009057">
    <property type="entry name" value="Homeodomain-like_sf"/>
</dbReference>
<evidence type="ECO:0000313" key="8">
    <source>
        <dbReference type="Proteomes" id="UP001141950"/>
    </source>
</evidence>
<keyword evidence="4" id="KW-0804">Transcription</keyword>
<dbReference type="InterPro" id="IPR050109">
    <property type="entry name" value="HTH-type_TetR-like_transc_reg"/>
</dbReference>
<dbReference type="InterPro" id="IPR001647">
    <property type="entry name" value="HTH_TetR"/>
</dbReference>
<accession>A0A9X2MWX2</accession>
<dbReference type="Pfam" id="PF00440">
    <property type="entry name" value="TetR_N"/>
    <property type="match status" value="1"/>
</dbReference>
<dbReference type="Proteomes" id="UP001141950">
    <property type="component" value="Unassembled WGS sequence"/>
</dbReference>
<dbReference type="SUPFAM" id="SSF46689">
    <property type="entry name" value="Homeodomain-like"/>
    <property type="match status" value="1"/>
</dbReference>
<dbReference type="GO" id="GO:0003700">
    <property type="term" value="F:DNA-binding transcription factor activity"/>
    <property type="evidence" value="ECO:0007669"/>
    <property type="project" value="TreeGrafter"/>
</dbReference>
<feature type="DNA-binding region" description="H-T-H motif" evidence="5">
    <location>
        <begin position="31"/>
        <end position="50"/>
    </location>
</feature>
<dbReference type="PANTHER" id="PTHR30055">
    <property type="entry name" value="HTH-TYPE TRANSCRIPTIONAL REGULATOR RUTR"/>
    <property type="match status" value="1"/>
</dbReference>
<dbReference type="InterPro" id="IPR039538">
    <property type="entry name" value="BetI_C"/>
</dbReference>
<dbReference type="PROSITE" id="PS50977">
    <property type="entry name" value="HTH_TETR_2"/>
    <property type="match status" value="1"/>
</dbReference>
<keyword evidence="8" id="KW-1185">Reference proteome</keyword>
<name>A0A9X2MWX2_9BACL</name>
<proteinExistence type="predicted"/>
<keyword evidence="3 5" id="KW-0238">DNA-binding</keyword>